<organism evidence="2 3">
    <name type="scientific">Zhongshania marina</name>
    <dbReference type="NCBI Taxonomy" id="2304603"/>
    <lineage>
        <taxon>Bacteria</taxon>
        <taxon>Pseudomonadati</taxon>
        <taxon>Pseudomonadota</taxon>
        <taxon>Gammaproteobacteria</taxon>
        <taxon>Cellvibrionales</taxon>
        <taxon>Spongiibacteraceae</taxon>
        <taxon>Zhongshania</taxon>
    </lineage>
</organism>
<evidence type="ECO:0000259" key="1">
    <source>
        <dbReference type="PROSITE" id="PS50164"/>
    </source>
</evidence>
<protein>
    <recommendedName>
        <fullName evidence="1">GIY-YIG domain-containing protein</fullName>
    </recommendedName>
</protein>
<dbReference type="RefSeq" id="WP_123181472.1">
    <property type="nucleotide sequence ID" value="NZ_RHGB01000002.1"/>
</dbReference>
<dbReference type="EMBL" id="RHGB01000002">
    <property type="protein sequence ID" value="RNL67260.1"/>
    <property type="molecule type" value="Genomic_DNA"/>
</dbReference>
<sequence>MSDSDIENFSSEVIEKLRYYVYRLIDPRNGETFYVGKGKGNRIFAHAKGDIESDALSEKMARIRAILLAGFKVAHVIHRHNLDSSTAFEVEAALIDAYPSNTNIVDGHGSNDFGVMHAAEVIRRYAAETAVFAHKALLININRSALDSSVYEATRFAWRINLAKAKKAEIVLAVVQGMIVGVFIADKWLPATSEHFAGHEDVEGRYGFYGKDAPDEIRSQYIDKRIPDEYRKRGAANPIKYTW</sequence>
<dbReference type="Pfam" id="PF22945">
    <property type="entry name" value="LEM-3_GIY-YIG"/>
    <property type="match status" value="1"/>
</dbReference>
<name>A0ABX9W8D5_9GAMM</name>
<gene>
    <name evidence="2" type="ORF">D0911_03285</name>
</gene>
<proteinExistence type="predicted"/>
<reference evidence="2 3" key="1">
    <citation type="submission" date="2018-10" db="EMBL/GenBank/DDBJ databases">
        <title>Draft genome sequence of Zhongshania sp. DSW25-10.</title>
        <authorList>
            <person name="Oh J."/>
        </authorList>
    </citation>
    <scope>NUCLEOTIDE SEQUENCE [LARGE SCALE GENOMIC DNA]</scope>
    <source>
        <strain evidence="2 3">DSW25-10</strain>
    </source>
</reference>
<dbReference type="InterPro" id="IPR000305">
    <property type="entry name" value="GIY-YIG_endonuc"/>
</dbReference>
<accession>A0ABX9W8D5</accession>
<evidence type="ECO:0000313" key="3">
    <source>
        <dbReference type="Proteomes" id="UP000274695"/>
    </source>
</evidence>
<feature type="domain" description="GIY-YIG" evidence="1">
    <location>
        <begin position="17"/>
        <end position="104"/>
    </location>
</feature>
<dbReference type="PROSITE" id="PS50164">
    <property type="entry name" value="GIY_YIG"/>
    <property type="match status" value="1"/>
</dbReference>
<evidence type="ECO:0000313" key="2">
    <source>
        <dbReference type="EMBL" id="RNL67260.1"/>
    </source>
</evidence>
<comment type="caution">
    <text evidence="2">The sequence shown here is derived from an EMBL/GenBank/DDBJ whole genome shotgun (WGS) entry which is preliminary data.</text>
</comment>
<dbReference type="Proteomes" id="UP000274695">
    <property type="component" value="Unassembled WGS sequence"/>
</dbReference>
<keyword evidence="3" id="KW-1185">Reference proteome</keyword>
<dbReference type="CDD" id="cd10440">
    <property type="entry name" value="GIY-YIG_COG3680"/>
    <property type="match status" value="1"/>
</dbReference>